<dbReference type="InterPro" id="IPR011611">
    <property type="entry name" value="PfkB_dom"/>
</dbReference>
<keyword evidence="14" id="KW-1185">Reference proteome</keyword>
<feature type="domain" description="Carbohydrate kinase PfkB" evidence="12">
    <location>
        <begin position="10"/>
        <end position="271"/>
    </location>
</feature>
<evidence type="ECO:0000259" key="12">
    <source>
        <dbReference type="Pfam" id="PF00294"/>
    </source>
</evidence>
<evidence type="ECO:0000256" key="6">
    <source>
        <dbReference type="ARBA" id="ARBA00022777"/>
    </source>
</evidence>
<dbReference type="Gene3D" id="3.40.1190.20">
    <property type="match status" value="1"/>
</dbReference>
<comment type="caution">
    <text evidence="13">The sequence shown here is derived from an EMBL/GenBank/DDBJ whole genome shotgun (WGS) entry which is preliminary data.</text>
</comment>
<dbReference type="PROSITE" id="PS00584">
    <property type="entry name" value="PFKB_KINASES_2"/>
    <property type="match status" value="1"/>
</dbReference>
<dbReference type="PANTHER" id="PTHR46566:SF5">
    <property type="entry name" value="1-PHOSPHOFRUCTOKINASE"/>
    <property type="match status" value="1"/>
</dbReference>
<dbReference type="SUPFAM" id="SSF53613">
    <property type="entry name" value="Ribokinase-like"/>
    <property type="match status" value="1"/>
</dbReference>
<evidence type="ECO:0000256" key="10">
    <source>
        <dbReference type="PIRNR" id="PIRNR000535"/>
    </source>
</evidence>
<evidence type="ECO:0000256" key="1">
    <source>
        <dbReference type="ARBA" id="ARBA00010688"/>
    </source>
</evidence>
<dbReference type="InterPro" id="IPR017583">
    <property type="entry name" value="Tagatose/fructose_Pkinase"/>
</dbReference>
<dbReference type="RefSeq" id="WP_345442870.1">
    <property type="nucleotide sequence ID" value="NZ_BAABHK010000027.1"/>
</dbReference>
<protein>
    <recommendedName>
        <fullName evidence="3 11">1-phosphofructokinase</fullName>
        <shortName evidence="11">Fru1PK</shortName>
        <ecNumber evidence="2 11">2.7.1.56</ecNumber>
    </recommendedName>
    <alternativeName>
        <fullName evidence="8 11">Fructose 1-phosphate kinase</fullName>
    </alternativeName>
</protein>
<evidence type="ECO:0000256" key="5">
    <source>
        <dbReference type="ARBA" id="ARBA00022741"/>
    </source>
</evidence>
<evidence type="ECO:0000256" key="7">
    <source>
        <dbReference type="ARBA" id="ARBA00022840"/>
    </source>
</evidence>
<dbReference type="EC" id="2.7.1.56" evidence="2 11"/>
<dbReference type="PANTHER" id="PTHR46566">
    <property type="entry name" value="1-PHOSPHOFRUCTOKINASE-RELATED"/>
    <property type="match status" value="1"/>
</dbReference>
<evidence type="ECO:0000256" key="11">
    <source>
        <dbReference type="RuleBase" id="RU369061"/>
    </source>
</evidence>
<comment type="catalytic activity">
    <reaction evidence="9 11">
        <text>beta-D-fructose 1-phosphate + ATP = beta-D-fructose 1,6-bisphosphate + ADP + H(+)</text>
        <dbReference type="Rhea" id="RHEA:14213"/>
        <dbReference type="ChEBI" id="CHEBI:15378"/>
        <dbReference type="ChEBI" id="CHEBI:30616"/>
        <dbReference type="ChEBI" id="CHEBI:32966"/>
        <dbReference type="ChEBI" id="CHEBI:138881"/>
        <dbReference type="ChEBI" id="CHEBI:456216"/>
        <dbReference type="EC" id="2.7.1.56"/>
    </reaction>
</comment>
<dbReference type="InterPro" id="IPR029056">
    <property type="entry name" value="Ribokinase-like"/>
</dbReference>
<dbReference type="EMBL" id="BAABHK010000027">
    <property type="protein sequence ID" value="GAA4639358.1"/>
    <property type="molecule type" value="Genomic_DNA"/>
</dbReference>
<comment type="similarity">
    <text evidence="1 11">Belongs to the carbohydrate kinase PfkB family.</text>
</comment>
<evidence type="ECO:0000256" key="8">
    <source>
        <dbReference type="ARBA" id="ARBA00032802"/>
    </source>
</evidence>
<comment type="function">
    <text evidence="11">Catalyzes the ATP-dependent phosphorylation of fructose-l-phosphate to fructose-l,6-bisphosphate.</text>
</comment>
<dbReference type="NCBIfam" id="TIGR03828">
    <property type="entry name" value="pfkB"/>
    <property type="match status" value="1"/>
</dbReference>
<evidence type="ECO:0000313" key="14">
    <source>
        <dbReference type="Proteomes" id="UP001501442"/>
    </source>
</evidence>
<proteinExistence type="inferred from homology"/>
<gene>
    <name evidence="13" type="primary">pfkB_2</name>
    <name evidence="13" type="ORF">GCM10023196_100650</name>
</gene>
<evidence type="ECO:0000256" key="9">
    <source>
        <dbReference type="ARBA" id="ARBA00047745"/>
    </source>
</evidence>
<dbReference type="NCBIfam" id="TIGR03168">
    <property type="entry name" value="1-PFK"/>
    <property type="match status" value="1"/>
</dbReference>
<dbReference type="Proteomes" id="UP001501442">
    <property type="component" value="Unassembled WGS sequence"/>
</dbReference>
<dbReference type="InterPro" id="IPR022463">
    <property type="entry name" value="1-PFruKinase"/>
</dbReference>
<dbReference type="PIRSF" id="PIRSF000535">
    <property type="entry name" value="1PFK/6PFK/LacC"/>
    <property type="match status" value="1"/>
</dbReference>
<dbReference type="CDD" id="cd01164">
    <property type="entry name" value="FruK_PfkB_like"/>
    <property type="match status" value="1"/>
</dbReference>
<name>A0ABP8UWV7_9ACTN</name>
<keyword evidence="7 11" id="KW-0067">ATP-binding</keyword>
<dbReference type="Pfam" id="PF00294">
    <property type="entry name" value="PfkB"/>
    <property type="match status" value="1"/>
</dbReference>
<dbReference type="InterPro" id="IPR002173">
    <property type="entry name" value="Carboh/pur_kinase_PfkB_CS"/>
</dbReference>
<keyword evidence="6 11" id="KW-0418">Kinase</keyword>
<accession>A0ABP8UWV7</accession>
<reference evidence="14" key="1">
    <citation type="journal article" date="2019" name="Int. J. Syst. Evol. Microbiol.">
        <title>The Global Catalogue of Microorganisms (GCM) 10K type strain sequencing project: providing services to taxonomists for standard genome sequencing and annotation.</title>
        <authorList>
            <consortium name="The Broad Institute Genomics Platform"/>
            <consortium name="The Broad Institute Genome Sequencing Center for Infectious Disease"/>
            <person name="Wu L."/>
            <person name="Ma J."/>
        </authorList>
    </citation>
    <scope>NUCLEOTIDE SEQUENCE [LARGE SCALE GENOMIC DNA]</scope>
    <source>
        <strain evidence="14">JCM 17939</strain>
    </source>
</reference>
<evidence type="ECO:0000256" key="2">
    <source>
        <dbReference type="ARBA" id="ARBA00012131"/>
    </source>
</evidence>
<sequence length="316" mass="32379">MNQHVIVTLTLNPSLDRTIEVDRLVTGAVIRATSVRLDPGGKGVNVSRTLLANDVPTVAVVTAGGADGDQLVHLLETDGIPLRAVPAAGRTRSNVTIVEPDGVVTKLNEPGEPLSRAELDAVADMVLAATEGASWVVTCGSLPPGVPTEIYARLCEFFTAAGVRVAVDTSGPALLAALEAKPVLVKPNREELAEAVGRPVGSLGDVIEAAEELRDRGARTVLASLGADGAVLVEEEGVTIGEAPVAAPRSTVGAGDALLAGFLAAGARGAPALAEGLAWGAAAVCLPASRMPRPEDIRRDIVRIHTRPDLGRSLIA</sequence>
<organism evidence="13 14">
    <name type="scientific">Actinoallomurus vinaceus</name>
    <dbReference type="NCBI Taxonomy" id="1080074"/>
    <lineage>
        <taxon>Bacteria</taxon>
        <taxon>Bacillati</taxon>
        <taxon>Actinomycetota</taxon>
        <taxon>Actinomycetes</taxon>
        <taxon>Streptosporangiales</taxon>
        <taxon>Thermomonosporaceae</taxon>
        <taxon>Actinoallomurus</taxon>
    </lineage>
</organism>
<evidence type="ECO:0000256" key="4">
    <source>
        <dbReference type="ARBA" id="ARBA00022679"/>
    </source>
</evidence>
<evidence type="ECO:0000256" key="3">
    <source>
        <dbReference type="ARBA" id="ARBA00013596"/>
    </source>
</evidence>
<keyword evidence="5 11" id="KW-0547">Nucleotide-binding</keyword>
<evidence type="ECO:0000313" key="13">
    <source>
        <dbReference type="EMBL" id="GAA4639358.1"/>
    </source>
</evidence>
<keyword evidence="4 10" id="KW-0808">Transferase</keyword>